<dbReference type="Proteomes" id="UP001605036">
    <property type="component" value="Unassembled WGS sequence"/>
</dbReference>
<dbReference type="AlphaFoldDB" id="A0ABD1YA45"/>
<evidence type="ECO:0000313" key="2">
    <source>
        <dbReference type="EMBL" id="KAL2622457.1"/>
    </source>
</evidence>
<protein>
    <submittedName>
        <fullName evidence="2">Uncharacterized protein</fullName>
    </submittedName>
</protein>
<sequence>MDWVTNRWMAWTQIVTEPHGEGLITDLERLGKNVLKGSFHYEEEFTSFLRCLHSAVEAELSNSSLLSANADLFKRFYQDVVPKMIAFQLSEQSWRWIHPTQIFERYSRKSYYNDEGILLCLALLADLSVMKLRSLQDEFKDGNRLSNTVSVLRTLSEALDRQSLFQRHHEQRDLPPFIQYNPHLFTKTQIRVVEADAEKPGGQKSDGFWVCLKQQNRISAKQPYYINCKCRNCEPPESHRWITILLEYFGNNVVCSINGFRELARVIETVRQPEKVQLEILEAIFSCLLSPRVAERMIEEGQKKMQEQVLASLMSSLQTCAPQGTDDAKPPKGCQDSQPPSYEKPLFEFSSMRISEPGVNRIIKKKCDRPTHKRSHSSVSQPRKVQVCSTSPKVPLRCGIFCTRGAAHDWSFSYAGKAHRRKNMSVSYPQAPPTIVDAYDR</sequence>
<keyword evidence="3" id="KW-1185">Reference proteome</keyword>
<evidence type="ECO:0000256" key="1">
    <source>
        <dbReference type="SAM" id="MobiDB-lite"/>
    </source>
</evidence>
<feature type="region of interest" description="Disordered" evidence="1">
    <location>
        <begin position="321"/>
        <end position="340"/>
    </location>
</feature>
<gene>
    <name evidence="2" type="ORF">R1flu_002662</name>
</gene>
<comment type="caution">
    <text evidence="2">The sequence shown here is derived from an EMBL/GenBank/DDBJ whole genome shotgun (WGS) entry which is preliminary data.</text>
</comment>
<organism evidence="2 3">
    <name type="scientific">Riccia fluitans</name>
    <dbReference type="NCBI Taxonomy" id="41844"/>
    <lineage>
        <taxon>Eukaryota</taxon>
        <taxon>Viridiplantae</taxon>
        <taxon>Streptophyta</taxon>
        <taxon>Embryophyta</taxon>
        <taxon>Marchantiophyta</taxon>
        <taxon>Marchantiopsida</taxon>
        <taxon>Marchantiidae</taxon>
        <taxon>Marchantiales</taxon>
        <taxon>Ricciaceae</taxon>
        <taxon>Riccia</taxon>
    </lineage>
</organism>
<dbReference type="EMBL" id="JBHFFA010000006">
    <property type="protein sequence ID" value="KAL2622457.1"/>
    <property type="molecule type" value="Genomic_DNA"/>
</dbReference>
<accession>A0ABD1YA45</accession>
<name>A0ABD1YA45_9MARC</name>
<reference evidence="2 3" key="1">
    <citation type="submission" date="2024-09" db="EMBL/GenBank/DDBJ databases">
        <title>Chromosome-scale assembly of Riccia fluitans.</title>
        <authorList>
            <person name="Paukszto L."/>
            <person name="Sawicki J."/>
            <person name="Karawczyk K."/>
            <person name="Piernik-Szablinska J."/>
            <person name="Szczecinska M."/>
            <person name="Mazdziarz M."/>
        </authorList>
    </citation>
    <scope>NUCLEOTIDE SEQUENCE [LARGE SCALE GENOMIC DNA]</scope>
    <source>
        <strain evidence="2">Rf_01</strain>
        <tissue evidence="2">Aerial parts of the thallus</tissue>
    </source>
</reference>
<proteinExistence type="predicted"/>
<evidence type="ECO:0000313" key="3">
    <source>
        <dbReference type="Proteomes" id="UP001605036"/>
    </source>
</evidence>